<dbReference type="RefSeq" id="WP_062975188.1">
    <property type="nucleotide sequence ID" value="NZ_JAAXOS010000005.1"/>
</dbReference>
<name>A0A7X6L2Y9_9NOCA</name>
<dbReference type="AlphaFoldDB" id="A0A7X6L2Y9"/>
<dbReference type="EMBL" id="JAAXOS010000005">
    <property type="protein sequence ID" value="NKY26825.1"/>
    <property type="molecule type" value="Genomic_DNA"/>
</dbReference>
<protein>
    <submittedName>
        <fullName evidence="1">Uncharacterized protein</fullName>
    </submittedName>
</protein>
<reference evidence="1 2" key="1">
    <citation type="submission" date="2020-04" db="EMBL/GenBank/DDBJ databases">
        <title>MicrobeNet Type strains.</title>
        <authorList>
            <person name="Nicholson A.C."/>
        </authorList>
    </citation>
    <scope>NUCLEOTIDE SEQUENCE [LARGE SCALE GENOMIC DNA]</scope>
    <source>
        <strain evidence="1 2">DSM 44956</strain>
    </source>
</reference>
<dbReference type="Proteomes" id="UP000540698">
    <property type="component" value="Unassembled WGS sequence"/>
</dbReference>
<keyword evidence="2" id="KW-1185">Reference proteome</keyword>
<gene>
    <name evidence="1" type="ORF">HGB38_11400</name>
</gene>
<proteinExistence type="predicted"/>
<sequence>MAKTRLYDFMEPNLRREILPTPTDSDYAWARANPGKWRYLTDPNADKSAIRKENVLGGWLADDNGGFAEQWVNPEFIPVPESIHVEFTNDFELVLWRAIRGFNNIAWFIEAFSRSEFTMVLAADDPQGQRGWPFLSSKWGRTLDIYTSPVRLPKDVNPWLRRVVPGRELLEQVCPQESVWLSLNPGLSLDLGGGLLSPTIPGSDLTDWWREWSDAEHTCAAAESDAT</sequence>
<comment type="caution">
    <text evidence="1">The sequence shown here is derived from an EMBL/GenBank/DDBJ whole genome shotgun (WGS) entry which is preliminary data.</text>
</comment>
<organism evidence="1 2">
    <name type="scientific">Nocardia gamkensis</name>
    <dbReference type="NCBI Taxonomy" id="352869"/>
    <lineage>
        <taxon>Bacteria</taxon>
        <taxon>Bacillati</taxon>
        <taxon>Actinomycetota</taxon>
        <taxon>Actinomycetes</taxon>
        <taxon>Mycobacteriales</taxon>
        <taxon>Nocardiaceae</taxon>
        <taxon>Nocardia</taxon>
    </lineage>
</organism>
<evidence type="ECO:0000313" key="1">
    <source>
        <dbReference type="EMBL" id="NKY26825.1"/>
    </source>
</evidence>
<evidence type="ECO:0000313" key="2">
    <source>
        <dbReference type="Proteomes" id="UP000540698"/>
    </source>
</evidence>
<accession>A0A7X6L2Y9</accession>